<dbReference type="PANTHER" id="PTHR43470">
    <property type="entry name" value="PHOSPHATE TRANSPORT SYSTEM PERMEASE PROTEIN PSTA-RELATED"/>
    <property type="match status" value="1"/>
</dbReference>
<evidence type="ECO:0000256" key="1">
    <source>
        <dbReference type="ARBA" id="ARBA00004651"/>
    </source>
</evidence>
<dbReference type="Gene3D" id="1.10.3720.10">
    <property type="entry name" value="MetI-like"/>
    <property type="match status" value="1"/>
</dbReference>
<dbReference type="SUPFAM" id="SSF161098">
    <property type="entry name" value="MetI-like"/>
    <property type="match status" value="1"/>
</dbReference>
<feature type="domain" description="ABC transmembrane type-1" evidence="10">
    <location>
        <begin position="66"/>
        <end position="272"/>
    </location>
</feature>
<keyword evidence="4" id="KW-0813">Transport</keyword>
<feature type="transmembrane region" description="Helical" evidence="9">
    <location>
        <begin position="137"/>
        <end position="156"/>
    </location>
</feature>
<proteinExistence type="inferred from homology"/>
<dbReference type="CDD" id="cd06261">
    <property type="entry name" value="TM_PBP2"/>
    <property type="match status" value="1"/>
</dbReference>
<gene>
    <name evidence="11" type="ORF">SAMN04488006_1084</name>
</gene>
<evidence type="ECO:0000256" key="4">
    <source>
        <dbReference type="ARBA" id="ARBA00022448"/>
    </source>
</evidence>
<protein>
    <recommendedName>
        <fullName evidence="3 9">Phosphate transport system permease protein PstA</fullName>
    </recommendedName>
</protein>
<accession>A0A1I6PJ11</accession>
<evidence type="ECO:0000256" key="9">
    <source>
        <dbReference type="RuleBase" id="RU363043"/>
    </source>
</evidence>
<organism evidence="11 12">
    <name type="scientific">Lutibacter maritimus</name>
    <dbReference type="NCBI Taxonomy" id="593133"/>
    <lineage>
        <taxon>Bacteria</taxon>
        <taxon>Pseudomonadati</taxon>
        <taxon>Bacteroidota</taxon>
        <taxon>Flavobacteriia</taxon>
        <taxon>Flavobacteriales</taxon>
        <taxon>Flavobacteriaceae</taxon>
        <taxon>Lutibacter</taxon>
    </lineage>
</organism>
<dbReference type="PANTHER" id="PTHR43470:SF5">
    <property type="entry name" value="PHOSPHATE TRANSPORT SYSTEM PERMEASE PROTEIN PSTA"/>
    <property type="match status" value="1"/>
</dbReference>
<dbReference type="PROSITE" id="PS50928">
    <property type="entry name" value="ABC_TM1"/>
    <property type="match status" value="1"/>
</dbReference>
<dbReference type="Proteomes" id="UP000199312">
    <property type="component" value="Unassembled WGS sequence"/>
</dbReference>
<evidence type="ECO:0000256" key="3">
    <source>
        <dbReference type="ARBA" id="ARBA00016864"/>
    </source>
</evidence>
<dbReference type="GO" id="GO:0005315">
    <property type="term" value="F:phosphate transmembrane transporter activity"/>
    <property type="evidence" value="ECO:0007669"/>
    <property type="project" value="InterPro"/>
</dbReference>
<feature type="transmembrane region" description="Helical" evidence="9">
    <location>
        <begin position="111"/>
        <end position="131"/>
    </location>
</feature>
<name>A0A1I6PJ11_9FLAO</name>
<dbReference type="GO" id="GO:0035435">
    <property type="term" value="P:phosphate ion transmembrane transport"/>
    <property type="evidence" value="ECO:0007669"/>
    <property type="project" value="InterPro"/>
</dbReference>
<keyword evidence="7 9" id="KW-1133">Transmembrane helix</keyword>
<evidence type="ECO:0000256" key="7">
    <source>
        <dbReference type="ARBA" id="ARBA00022989"/>
    </source>
</evidence>
<feature type="transmembrane region" description="Helical" evidence="9">
    <location>
        <begin position="249"/>
        <end position="275"/>
    </location>
</feature>
<dbReference type="Pfam" id="PF00528">
    <property type="entry name" value="BPD_transp_1"/>
    <property type="match status" value="1"/>
</dbReference>
<dbReference type="OrthoDB" id="9807065at2"/>
<dbReference type="InterPro" id="IPR035906">
    <property type="entry name" value="MetI-like_sf"/>
</dbReference>
<feature type="transmembrane region" description="Helical" evidence="9">
    <location>
        <begin position="62"/>
        <end position="91"/>
    </location>
</feature>
<feature type="transmembrane region" description="Helical" evidence="9">
    <location>
        <begin position="12"/>
        <end position="37"/>
    </location>
</feature>
<evidence type="ECO:0000256" key="2">
    <source>
        <dbReference type="ARBA" id="ARBA00007069"/>
    </source>
</evidence>
<dbReference type="NCBIfam" id="TIGR00974">
    <property type="entry name" value="3a0107s02c"/>
    <property type="match status" value="1"/>
</dbReference>
<evidence type="ECO:0000256" key="8">
    <source>
        <dbReference type="ARBA" id="ARBA00023136"/>
    </source>
</evidence>
<dbReference type="EMBL" id="FOZP01000002">
    <property type="protein sequence ID" value="SFS40159.1"/>
    <property type="molecule type" value="Genomic_DNA"/>
</dbReference>
<dbReference type="InterPro" id="IPR000515">
    <property type="entry name" value="MetI-like"/>
</dbReference>
<evidence type="ECO:0000259" key="10">
    <source>
        <dbReference type="PROSITE" id="PS50928"/>
    </source>
</evidence>
<comment type="similarity">
    <text evidence="2 9">Belongs to the binding-protein-dependent transport system permease family. CysTW subfamily.</text>
</comment>
<keyword evidence="8 9" id="KW-0472">Membrane</keyword>
<sequence length="284" mass="30892">MNNLQKNRFIDQVFKILGILFTMLGIFILGVLIYNILKVGVTRINWDFLTSLPSRRPEKAGIYTAIIGTLDLMLLTIIFAIPVGVGAGIYLEEYAKKSKFSSLLEINISNLAGVPSIIYGLLGLGIFVRFFGLGGSILSGSLTLSLLILPIIIVATREAIKAVPHSLKEASYGLGASKWQTIKNVVLPSSFGGILTGIILSLSRAIGETAPLIVVGAMAYVPFVPHSVFDTFSVLPMQIFSWTTRPQQGFAIAASAAIIILLIITFVMNGIAVYFRNKWQKKLK</sequence>
<dbReference type="GO" id="GO:0005886">
    <property type="term" value="C:plasma membrane"/>
    <property type="evidence" value="ECO:0007669"/>
    <property type="project" value="UniProtKB-SubCell"/>
</dbReference>
<evidence type="ECO:0000313" key="12">
    <source>
        <dbReference type="Proteomes" id="UP000199312"/>
    </source>
</evidence>
<evidence type="ECO:0000256" key="5">
    <source>
        <dbReference type="ARBA" id="ARBA00022475"/>
    </source>
</evidence>
<evidence type="ECO:0000313" key="11">
    <source>
        <dbReference type="EMBL" id="SFS40159.1"/>
    </source>
</evidence>
<feature type="transmembrane region" description="Helical" evidence="9">
    <location>
        <begin position="210"/>
        <end position="229"/>
    </location>
</feature>
<dbReference type="RefSeq" id="WP_090223487.1">
    <property type="nucleotide sequence ID" value="NZ_FOZP01000002.1"/>
</dbReference>
<dbReference type="AlphaFoldDB" id="A0A1I6PJ11"/>
<keyword evidence="5 9" id="KW-1003">Cell membrane</keyword>
<comment type="subcellular location">
    <subcellularLocation>
        <location evidence="1 9">Cell membrane</location>
        <topology evidence="1 9">Multi-pass membrane protein</topology>
    </subcellularLocation>
</comment>
<reference evidence="12" key="1">
    <citation type="submission" date="2016-10" db="EMBL/GenBank/DDBJ databases">
        <authorList>
            <person name="Varghese N."/>
            <person name="Submissions S."/>
        </authorList>
    </citation>
    <scope>NUCLEOTIDE SEQUENCE [LARGE SCALE GENOMIC DNA]</scope>
    <source>
        <strain evidence="12">DSM 24450</strain>
    </source>
</reference>
<dbReference type="InterPro" id="IPR005672">
    <property type="entry name" value="Phosphate_PstA"/>
</dbReference>
<keyword evidence="12" id="KW-1185">Reference proteome</keyword>
<dbReference type="STRING" id="593133.SAMN04488006_1084"/>
<keyword evidence="6 9" id="KW-0812">Transmembrane</keyword>
<evidence type="ECO:0000256" key="6">
    <source>
        <dbReference type="ARBA" id="ARBA00022692"/>
    </source>
</evidence>